<dbReference type="InterPro" id="IPR036890">
    <property type="entry name" value="HATPase_C_sf"/>
</dbReference>
<evidence type="ECO:0000313" key="13">
    <source>
        <dbReference type="EMBL" id="WGZ92141.1"/>
    </source>
</evidence>
<evidence type="ECO:0000256" key="2">
    <source>
        <dbReference type="ARBA" id="ARBA00012438"/>
    </source>
</evidence>
<dbReference type="KEGG" id="tdu:QJT80_06575"/>
<dbReference type="SMART" id="SM00388">
    <property type="entry name" value="HisKA"/>
    <property type="match status" value="1"/>
</dbReference>
<keyword evidence="5" id="KW-0547">Nucleotide-binding</keyword>
<keyword evidence="3" id="KW-0597">Phosphoprotein</keyword>
<dbReference type="SUPFAM" id="SSF55874">
    <property type="entry name" value="ATPase domain of HSP90 chaperone/DNA topoisomerase II/histidine kinase"/>
    <property type="match status" value="1"/>
</dbReference>
<dbReference type="Gene3D" id="1.10.287.130">
    <property type="match status" value="1"/>
</dbReference>
<evidence type="ECO:0000256" key="4">
    <source>
        <dbReference type="ARBA" id="ARBA00022679"/>
    </source>
</evidence>
<evidence type="ECO:0000256" key="7">
    <source>
        <dbReference type="ARBA" id="ARBA00022840"/>
    </source>
</evidence>
<feature type="domain" description="Signal transduction histidine kinase dimerisation/phosphoacceptor" evidence="12">
    <location>
        <begin position="245"/>
        <end position="313"/>
    </location>
</feature>
<dbReference type="PRINTS" id="PR00344">
    <property type="entry name" value="BCTRLSENSOR"/>
</dbReference>
<dbReference type="Gene3D" id="6.10.340.10">
    <property type="match status" value="1"/>
</dbReference>
<dbReference type="Proteomes" id="UP001300672">
    <property type="component" value="Chromosome"/>
</dbReference>
<accession>A0AA95HCC4</accession>
<comment type="catalytic activity">
    <reaction evidence="1">
        <text>ATP + protein L-histidine = ADP + protein N-phospho-L-histidine.</text>
        <dbReference type="EC" id="2.7.13.3"/>
    </reaction>
</comment>
<dbReference type="GO" id="GO:0005524">
    <property type="term" value="F:ATP binding"/>
    <property type="evidence" value="ECO:0007669"/>
    <property type="project" value="UniProtKB-KW"/>
</dbReference>
<dbReference type="PANTHER" id="PTHR43065">
    <property type="entry name" value="SENSOR HISTIDINE KINASE"/>
    <property type="match status" value="1"/>
</dbReference>
<gene>
    <name evidence="13" type="ORF">QJT80_06575</name>
</gene>
<dbReference type="EC" id="2.7.13.3" evidence="2"/>
<dbReference type="InterPro" id="IPR004358">
    <property type="entry name" value="Sig_transdc_His_kin-like_C"/>
</dbReference>
<keyword evidence="8" id="KW-0902">Two-component regulatory system</keyword>
<dbReference type="SUPFAM" id="SSF47384">
    <property type="entry name" value="Homodimeric domain of signal transducing histidine kinase"/>
    <property type="match status" value="1"/>
</dbReference>
<evidence type="ECO:0000259" key="12">
    <source>
        <dbReference type="SMART" id="SM00388"/>
    </source>
</evidence>
<keyword evidence="7" id="KW-0067">ATP-binding</keyword>
<reference evidence="13" key="2">
    <citation type="submission" date="2023-04" db="EMBL/GenBank/DDBJ databases">
        <authorList>
            <person name="Beletskiy A.V."/>
            <person name="Mardanov A.V."/>
            <person name="Ravin N.V."/>
        </authorList>
    </citation>
    <scope>NUCLEOTIDE SEQUENCE</scope>
    <source>
        <strain evidence="13">GKL-01</strain>
    </source>
</reference>
<dbReference type="Gene3D" id="3.30.565.10">
    <property type="entry name" value="Histidine kinase-like ATPase, C-terminal domain"/>
    <property type="match status" value="1"/>
</dbReference>
<evidence type="ECO:0000256" key="3">
    <source>
        <dbReference type="ARBA" id="ARBA00022553"/>
    </source>
</evidence>
<keyword evidence="6 13" id="KW-0418">Kinase</keyword>
<protein>
    <recommendedName>
        <fullName evidence="2">histidine kinase</fullName>
        <ecNumber evidence="2">2.7.13.3</ecNumber>
    </recommendedName>
</protein>
<organism evidence="13">
    <name type="scientific">Candidatus Thiocaldithrix dubininis</name>
    <dbReference type="NCBI Taxonomy" id="3080823"/>
    <lineage>
        <taxon>Bacteria</taxon>
        <taxon>Pseudomonadati</taxon>
        <taxon>Pseudomonadota</taxon>
        <taxon>Gammaproteobacteria</taxon>
        <taxon>Thiotrichales</taxon>
        <taxon>Thiotrichaceae</taxon>
        <taxon>Candidatus Thiocaldithrix</taxon>
    </lineage>
</organism>
<keyword evidence="4" id="KW-0808">Transferase</keyword>
<evidence type="ECO:0000256" key="10">
    <source>
        <dbReference type="SAM" id="Phobius"/>
    </source>
</evidence>
<name>A0AA95HCC4_9GAMM</name>
<feature type="transmembrane region" description="Helical" evidence="10">
    <location>
        <begin position="161"/>
        <end position="181"/>
    </location>
</feature>
<dbReference type="CDD" id="cd00082">
    <property type="entry name" value="HisKA"/>
    <property type="match status" value="1"/>
</dbReference>
<dbReference type="InterPro" id="IPR003594">
    <property type="entry name" value="HATPase_dom"/>
</dbReference>
<feature type="domain" description="Histidine kinase/HSP90-like ATPase" evidence="11">
    <location>
        <begin position="354"/>
        <end position="481"/>
    </location>
</feature>
<dbReference type="InterPro" id="IPR036097">
    <property type="entry name" value="HisK_dim/P_sf"/>
</dbReference>
<evidence type="ECO:0000259" key="11">
    <source>
        <dbReference type="SMART" id="SM00387"/>
    </source>
</evidence>
<proteinExistence type="predicted"/>
<evidence type="ECO:0000256" key="1">
    <source>
        <dbReference type="ARBA" id="ARBA00000085"/>
    </source>
</evidence>
<keyword evidence="10" id="KW-0812">Transmembrane</keyword>
<dbReference type="InterPro" id="IPR003661">
    <property type="entry name" value="HisK_dim/P_dom"/>
</dbReference>
<dbReference type="EMBL" id="CP124755">
    <property type="protein sequence ID" value="WGZ92141.1"/>
    <property type="molecule type" value="Genomic_DNA"/>
</dbReference>
<dbReference type="AlphaFoldDB" id="A0AA95HCC4"/>
<dbReference type="Pfam" id="PF02518">
    <property type="entry name" value="HATPase_c"/>
    <property type="match status" value="1"/>
</dbReference>
<keyword evidence="10" id="KW-0472">Membrane</keyword>
<feature type="coiled-coil region" evidence="9">
    <location>
        <begin position="220"/>
        <end position="281"/>
    </location>
</feature>
<dbReference type="Pfam" id="PF00512">
    <property type="entry name" value="HisKA"/>
    <property type="match status" value="1"/>
</dbReference>
<keyword evidence="9" id="KW-0175">Coiled coil</keyword>
<dbReference type="PANTHER" id="PTHR43065:SF10">
    <property type="entry name" value="PEROXIDE STRESS-ACTIVATED HISTIDINE KINASE MAK3"/>
    <property type="match status" value="1"/>
</dbReference>
<reference evidence="13" key="1">
    <citation type="journal article" date="2023" name="Int. J. Mol. Sci.">
        <title>Metagenomics Revealed a New Genus 'Candidatus Thiocaldithrix dubininis' gen. nov., sp. nov. and a New Species 'Candidatus Thiothrix putei' sp. nov. in the Family Thiotrichaceae, Some Members of Which Have Traits of Both Na+- and H+-Motive Energetics.</title>
        <authorList>
            <person name="Ravin N.V."/>
            <person name="Muntyan M.S."/>
            <person name="Smolyakov D.D."/>
            <person name="Rudenko T.S."/>
            <person name="Beletsky A.V."/>
            <person name="Mardanov A.V."/>
            <person name="Grabovich M.Y."/>
        </authorList>
    </citation>
    <scope>NUCLEOTIDE SEQUENCE</scope>
    <source>
        <strain evidence="13">GKL-01</strain>
    </source>
</reference>
<dbReference type="GO" id="GO:0000155">
    <property type="term" value="F:phosphorelay sensor kinase activity"/>
    <property type="evidence" value="ECO:0007669"/>
    <property type="project" value="InterPro"/>
</dbReference>
<dbReference type="SMART" id="SM00387">
    <property type="entry name" value="HATPase_c"/>
    <property type="match status" value="1"/>
</dbReference>
<evidence type="ECO:0000256" key="6">
    <source>
        <dbReference type="ARBA" id="ARBA00022777"/>
    </source>
</evidence>
<sequence>MSSLSRKISLTFSLLAALTLSLTSLAFLDLWLLEQRVEQGMLVVQVETTVQDMRRAEKNFLLYQDSREQTQALKLAHSTTQLLQQIQQTASLKLPEAQATQLFNLLQTYIQQLTHYQAQATNAQALEVELRNSGHHLTQRISALFGAERQALQQALSRARWAQVIGLLVFILLLVGLGYWLRNVVLKPLKRLIAEFNPIIEGRFTRLSTQSPNSEMVTLRNAVNRLLDELEQRQKHLMQSEKLAALGTLVTGVAHELNNPLANISSSCQLLLEELDSAEREQLKHWAQSIDQETERATQIVSALLNFGRRRELTQQRLNVDALLQQTLPLLQGYLRQHHVQIELNIAPNLTLQGDAQRLQQVLINLLHNAVNAQASLIQIQACYLSDAELCQSPQWLVLGDCKLLKTPALHISIQDNGQGIAPEVLPHVFEPFFSTQAPRNGMGLGLYIVHSIMQEHAGCIAISSQPKQGTTVSLQFPLSGEMP</sequence>
<evidence type="ECO:0000256" key="5">
    <source>
        <dbReference type="ARBA" id="ARBA00022741"/>
    </source>
</evidence>
<keyword evidence="10" id="KW-1133">Transmembrane helix</keyword>
<evidence type="ECO:0000256" key="8">
    <source>
        <dbReference type="ARBA" id="ARBA00023012"/>
    </source>
</evidence>
<evidence type="ECO:0000256" key="9">
    <source>
        <dbReference type="SAM" id="Coils"/>
    </source>
</evidence>